<sequence>MTWANRLRLLVGLIVVAAVALGATLVLSQRETQVASRTASIKALTYTVGSDYAGTVISAKVAEGDTVTKGEPLLTIQSATALADLKSKQGVSKSLGYRVSSTGVVTLLATQPGVVSRLSTDVGSFVGAGVPVATIDRANSLYVLADFKLDPYDFSRIAKGATVDLVLPNQQLLEGTVTDISSVTTTAGRADATIKVKSSALVRGRDNGLVVPGTPINATLHLRDDGPLAGIKLSMVTLLRQIGL</sequence>
<dbReference type="GO" id="GO:0015562">
    <property type="term" value="F:efflux transmembrane transporter activity"/>
    <property type="evidence" value="ECO:0007669"/>
    <property type="project" value="TreeGrafter"/>
</dbReference>
<dbReference type="Gene3D" id="2.40.30.170">
    <property type="match status" value="1"/>
</dbReference>
<dbReference type="Gene3D" id="2.40.50.100">
    <property type="match status" value="1"/>
</dbReference>
<dbReference type="EMBL" id="JAAGWZ010000004">
    <property type="protein sequence ID" value="NEM92083.1"/>
    <property type="molecule type" value="Genomic_DNA"/>
</dbReference>
<keyword evidence="2" id="KW-1185">Reference proteome</keyword>
<gene>
    <name evidence="1" type="ORF">G3T37_12035</name>
</gene>
<dbReference type="GO" id="GO:1990281">
    <property type="term" value="C:efflux pump complex"/>
    <property type="evidence" value="ECO:0007669"/>
    <property type="project" value="TreeGrafter"/>
</dbReference>
<dbReference type="PANTHER" id="PTHR30469">
    <property type="entry name" value="MULTIDRUG RESISTANCE PROTEIN MDTA"/>
    <property type="match status" value="1"/>
</dbReference>
<comment type="caution">
    <text evidence="1">The sequence shown here is derived from an EMBL/GenBank/DDBJ whole genome shotgun (WGS) entry which is preliminary data.</text>
</comment>
<dbReference type="Proteomes" id="UP000479756">
    <property type="component" value="Unassembled WGS sequence"/>
</dbReference>
<reference evidence="1 2" key="1">
    <citation type="journal article" date="2014" name="Int. J. Syst. Evol. Microbiol.">
        <title>Description of Galbitalea soli gen. nov., sp. nov., and Frondihabitans sucicola sp. nov.</title>
        <authorList>
            <person name="Kim S.J."/>
            <person name="Lim J.M."/>
            <person name="Ahn J.H."/>
            <person name="Weon H.Y."/>
            <person name="Hamada M."/>
            <person name="Suzuki K."/>
            <person name="Ahn T.Y."/>
            <person name="Kwon S.W."/>
        </authorList>
    </citation>
    <scope>NUCLEOTIDE SEQUENCE [LARGE SCALE GENOMIC DNA]</scope>
    <source>
        <strain evidence="1 2">NBRC 108727</strain>
    </source>
</reference>
<dbReference type="RefSeq" id="WP_163474151.1">
    <property type="nucleotide sequence ID" value="NZ_JAAGWZ010000004.1"/>
</dbReference>
<proteinExistence type="predicted"/>
<organism evidence="1 2">
    <name type="scientific">Galbitalea soli</name>
    <dbReference type="NCBI Taxonomy" id="1268042"/>
    <lineage>
        <taxon>Bacteria</taxon>
        <taxon>Bacillati</taxon>
        <taxon>Actinomycetota</taxon>
        <taxon>Actinomycetes</taxon>
        <taxon>Micrococcales</taxon>
        <taxon>Microbacteriaceae</taxon>
        <taxon>Galbitalea</taxon>
    </lineage>
</organism>
<dbReference type="PANTHER" id="PTHR30469:SF36">
    <property type="entry name" value="BLL3903 PROTEIN"/>
    <property type="match status" value="1"/>
</dbReference>
<accession>A0A7C9TTN9</accession>
<protein>
    <submittedName>
        <fullName evidence="1">HlyD family efflux transporter periplasmic adaptor subunit</fullName>
    </submittedName>
</protein>
<evidence type="ECO:0000313" key="1">
    <source>
        <dbReference type="EMBL" id="NEM92083.1"/>
    </source>
</evidence>
<dbReference type="SUPFAM" id="SSF111369">
    <property type="entry name" value="HlyD-like secretion proteins"/>
    <property type="match status" value="1"/>
</dbReference>
<evidence type="ECO:0000313" key="2">
    <source>
        <dbReference type="Proteomes" id="UP000479756"/>
    </source>
</evidence>
<name>A0A7C9TTN9_9MICO</name>
<dbReference type="AlphaFoldDB" id="A0A7C9TTN9"/>